<evidence type="ECO:0000313" key="3">
    <source>
        <dbReference type="Proteomes" id="UP000054097"/>
    </source>
</evidence>
<reference evidence="2 3" key="1">
    <citation type="submission" date="2014-04" db="EMBL/GenBank/DDBJ databases">
        <authorList>
            <consortium name="DOE Joint Genome Institute"/>
            <person name="Kuo A."/>
            <person name="Zuccaro A."/>
            <person name="Kohler A."/>
            <person name="Nagy L.G."/>
            <person name="Floudas D."/>
            <person name="Copeland A."/>
            <person name="Barry K.W."/>
            <person name="Cichocki N."/>
            <person name="Veneault-Fourrey C."/>
            <person name="LaButti K."/>
            <person name="Lindquist E.A."/>
            <person name="Lipzen A."/>
            <person name="Lundell T."/>
            <person name="Morin E."/>
            <person name="Murat C."/>
            <person name="Sun H."/>
            <person name="Tunlid A."/>
            <person name="Henrissat B."/>
            <person name="Grigoriev I.V."/>
            <person name="Hibbett D.S."/>
            <person name="Martin F."/>
            <person name="Nordberg H.P."/>
            <person name="Cantor M.N."/>
            <person name="Hua S.X."/>
        </authorList>
    </citation>
    <scope>NUCLEOTIDE SEQUENCE [LARGE SCALE GENOMIC DNA]</scope>
    <source>
        <strain evidence="2 3">MAFF 305830</strain>
    </source>
</reference>
<proteinExistence type="predicted"/>
<keyword evidence="3" id="KW-1185">Reference proteome</keyword>
<reference evidence="3" key="2">
    <citation type="submission" date="2015-01" db="EMBL/GenBank/DDBJ databases">
        <title>Evolutionary Origins and Diversification of the Mycorrhizal Mutualists.</title>
        <authorList>
            <consortium name="DOE Joint Genome Institute"/>
            <consortium name="Mycorrhizal Genomics Consortium"/>
            <person name="Kohler A."/>
            <person name="Kuo A."/>
            <person name="Nagy L.G."/>
            <person name="Floudas D."/>
            <person name="Copeland A."/>
            <person name="Barry K.W."/>
            <person name="Cichocki N."/>
            <person name="Veneault-Fourrey C."/>
            <person name="LaButti K."/>
            <person name="Lindquist E.A."/>
            <person name="Lipzen A."/>
            <person name="Lundell T."/>
            <person name="Morin E."/>
            <person name="Murat C."/>
            <person name="Riley R."/>
            <person name="Ohm R."/>
            <person name="Sun H."/>
            <person name="Tunlid A."/>
            <person name="Henrissat B."/>
            <person name="Grigoriev I.V."/>
            <person name="Hibbett D.S."/>
            <person name="Martin F."/>
        </authorList>
    </citation>
    <scope>NUCLEOTIDE SEQUENCE [LARGE SCALE GENOMIC DNA]</scope>
    <source>
        <strain evidence="3">MAFF 305830</strain>
    </source>
</reference>
<name>A0A0C2W6W2_SERVB</name>
<gene>
    <name evidence="2" type="ORF">M408DRAFT_333063</name>
</gene>
<feature type="transmembrane region" description="Helical" evidence="1">
    <location>
        <begin position="149"/>
        <end position="170"/>
    </location>
</feature>
<dbReference type="OrthoDB" id="3225366at2759"/>
<sequence length="206" mass="22377">MEVPSQSRARIDAHSANYVLPSTVKSWVEGLNSAASSVAIVTAMFAAVMASLAQFIAVDENDSAGWDALRFFTFAAIITNLVAAMCAMYAMWIYAELPGKAQRLLLNPDSWPSRVARGEPLSRDLLMNEYNLLAAFGVYKSHLGIMSGVAIWTMGGVATSFTSFSIYVWLTQSKAVAGSLMIFVVGGVFGFLYPISREIPAIWREA</sequence>
<accession>A0A0C2W6W2</accession>
<dbReference type="AlphaFoldDB" id="A0A0C2W6W2"/>
<protein>
    <submittedName>
        <fullName evidence="2">Uncharacterized protein</fullName>
    </submittedName>
</protein>
<dbReference type="Proteomes" id="UP000054097">
    <property type="component" value="Unassembled WGS sequence"/>
</dbReference>
<keyword evidence="1" id="KW-1133">Transmembrane helix</keyword>
<feature type="transmembrane region" description="Helical" evidence="1">
    <location>
        <begin position="176"/>
        <end position="195"/>
    </location>
</feature>
<dbReference type="EMBL" id="KN824362">
    <property type="protein sequence ID" value="KIM22163.1"/>
    <property type="molecule type" value="Genomic_DNA"/>
</dbReference>
<evidence type="ECO:0000256" key="1">
    <source>
        <dbReference type="SAM" id="Phobius"/>
    </source>
</evidence>
<keyword evidence="1" id="KW-0812">Transmembrane</keyword>
<dbReference type="HOGENOM" id="CLU_101099_0_0_1"/>
<organism evidence="2 3">
    <name type="scientific">Serendipita vermifera MAFF 305830</name>
    <dbReference type="NCBI Taxonomy" id="933852"/>
    <lineage>
        <taxon>Eukaryota</taxon>
        <taxon>Fungi</taxon>
        <taxon>Dikarya</taxon>
        <taxon>Basidiomycota</taxon>
        <taxon>Agaricomycotina</taxon>
        <taxon>Agaricomycetes</taxon>
        <taxon>Sebacinales</taxon>
        <taxon>Serendipitaceae</taxon>
        <taxon>Serendipita</taxon>
    </lineage>
</organism>
<evidence type="ECO:0000313" key="2">
    <source>
        <dbReference type="EMBL" id="KIM22163.1"/>
    </source>
</evidence>
<feature type="transmembrane region" description="Helical" evidence="1">
    <location>
        <begin position="34"/>
        <end position="57"/>
    </location>
</feature>
<keyword evidence="1" id="KW-0472">Membrane</keyword>
<feature type="transmembrane region" description="Helical" evidence="1">
    <location>
        <begin position="69"/>
        <end position="95"/>
    </location>
</feature>